<dbReference type="AlphaFoldDB" id="A0ABD0KJW1"/>
<comment type="caution">
    <text evidence="2">The sequence shown here is derived from an EMBL/GenBank/DDBJ whole genome shotgun (WGS) entry which is preliminary data.</text>
</comment>
<feature type="region of interest" description="Disordered" evidence="1">
    <location>
        <begin position="99"/>
        <end position="120"/>
    </location>
</feature>
<feature type="compositionally biased region" description="Low complexity" evidence="1">
    <location>
        <begin position="99"/>
        <end position="118"/>
    </location>
</feature>
<evidence type="ECO:0008006" key="4">
    <source>
        <dbReference type="Google" id="ProtNLM"/>
    </source>
</evidence>
<evidence type="ECO:0000313" key="2">
    <source>
        <dbReference type="EMBL" id="KAK7487281.1"/>
    </source>
</evidence>
<proteinExistence type="predicted"/>
<feature type="region of interest" description="Disordered" evidence="1">
    <location>
        <begin position="7"/>
        <end position="26"/>
    </location>
</feature>
<evidence type="ECO:0000313" key="3">
    <source>
        <dbReference type="Proteomes" id="UP001519460"/>
    </source>
</evidence>
<accession>A0ABD0KJW1</accession>
<name>A0ABD0KJW1_9CAEN</name>
<protein>
    <recommendedName>
        <fullName evidence="4">ShKT domain-containing protein</fullName>
    </recommendedName>
</protein>
<evidence type="ECO:0000256" key="1">
    <source>
        <dbReference type="SAM" id="MobiDB-lite"/>
    </source>
</evidence>
<gene>
    <name evidence="2" type="ORF">BaRGS_00021509</name>
</gene>
<reference evidence="2 3" key="1">
    <citation type="journal article" date="2023" name="Sci. Data">
        <title>Genome assembly of the Korean intertidal mud-creeper Batillaria attramentaria.</title>
        <authorList>
            <person name="Patra A.K."/>
            <person name="Ho P.T."/>
            <person name="Jun S."/>
            <person name="Lee S.J."/>
            <person name="Kim Y."/>
            <person name="Won Y.J."/>
        </authorList>
    </citation>
    <scope>NUCLEOTIDE SEQUENCE [LARGE SCALE GENOMIC DNA]</scope>
    <source>
        <strain evidence="2">Wonlab-2016</strain>
    </source>
</reference>
<dbReference type="EMBL" id="JACVVK020000167">
    <property type="protein sequence ID" value="KAK7487281.1"/>
    <property type="molecule type" value="Genomic_DNA"/>
</dbReference>
<sequence length="250" mass="27295">MDCVIAHSDHHGPGPHDEHKPPGPHDGLESCEVDMLLHLCTRPEDYYHHDCVFCCPDEHCFKAVYNLLTTPRPSPFVQPPATSSHLSTAAFQQSTSYTLSSQPLTTSQQPSTSAQAPPDNCTDKYDEHFCIDAAADCDNPIVHDVCPKTCGFCGTCFSCSGLDCLLNPTKLDCQAGYCMTTVMDTTHGRDIKRECATKRQCDGILLQPTCRQIENKILGAGVTCAYCCNHPDCNEPPSLIPDAASLITHH</sequence>
<keyword evidence="3" id="KW-1185">Reference proteome</keyword>
<organism evidence="2 3">
    <name type="scientific">Batillaria attramentaria</name>
    <dbReference type="NCBI Taxonomy" id="370345"/>
    <lineage>
        <taxon>Eukaryota</taxon>
        <taxon>Metazoa</taxon>
        <taxon>Spiralia</taxon>
        <taxon>Lophotrochozoa</taxon>
        <taxon>Mollusca</taxon>
        <taxon>Gastropoda</taxon>
        <taxon>Caenogastropoda</taxon>
        <taxon>Sorbeoconcha</taxon>
        <taxon>Cerithioidea</taxon>
        <taxon>Batillariidae</taxon>
        <taxon>Batillaria</taxon>
    </lineage>
</organism>
<dbReference type="Proteomes" id="UP001519460">
    <property type="component" value="Unassembled WGS sequence"/>
</dbReference>